<gene>
    <name evidence="10" type="ORF">QVD17_09886</name>
</gene>
<dbReference type="PROSITE" id="PS50158">
    <property type="entry name" value="ZF_CCHC"/>
    <property type="match status" value="1"/>
</dbReference>
<evidence type="ECO:0000313" key="11">
    <source>
        <dbReference type="Proteomes" id="UP001229421"/>
    </source>
</evidence>
<accession>A0AAD8L4P8</accession>
<feature type="compositionally biased region" description="Basic and acidic residues" evidence="8">
    <location>
        <begin position="530"/>
        <end position="540"/>
    </location>
</feature>
<evidence type="ECO:0000256" key="1">
    <source>
        <dbReference type="ARBA" id="ARBA00004642"/>
    </source>
</evidence>
<evidence type="ECO:0000256" key="8">
    <source>
        <dbReference type="SAM" id="MobiDB-lite"/>
    </source>
</evidence>
<organism evidence="10 11">
    <name type="scientific">Tagetes erecta</name>
    <name type="common">African marigold</name>
    <dbReference type="NCBI Taxonomy" id="13708"/>
    <lineage>
        <taxon>Eukaryota</taxon>
        <taxon>Viridiplantae</taxon>
        <taxon>Streptophyta</taxon>
        <taxon>Embryophyta</taxon>
        <taxon>Tracheophyta</taxon>
        <taxon>Spermatophyta</taxon>
        <taxon>Magnoliopsida</taxon>
        <taxon>eudicotyledons</taxon>
        <taxon>Gunneridae</taxon>
        <taxon>Pentapetalae</taxon>
        <taxon>asterids</taxon>
        <taxon>campanulids</taxon>
        <taxon>Asterales</taxon>
        <taxon>Asteraceae</taxon>
        <taxon>Asteroideae</taxon>
        <taxon>Heliantheae alliance</taxon>
        <taxon>Tageteae</taxon>
        <taxon>Tagetes</taxon>
    </lineage>
</organism>
<feature type="region of interest" description="Disordered" evidence="8">
    <location>
        <begin position="283"/>
        <end position="318"/>
    </location>
</feature>
<dbReference type="GO" id="GO:0003723">
    <property type="term" value="F:RNA binding"/>
    <property type="evidence" value="ECO:0007669"/>
    <property type="project" value="TreeGrafter"/>
</dbReference>
<feature type="region of interest" description="Disordered" evidence="8">
    <location>
        <begin position="438"/>
        <end position="547"/>
    </location>
</feature>
<feature type="compositionally biased region" description="Basic and acidic residues" evidence="8">
    <location>
        <begin position="459"/>
        <end position="473"/>
    </location>
</feature>
<feature type="region of interest" description="Disordered" evidence="8">
    <location>
        <begin position="382"/>
        <end position="422"/>
    </location>
</feature>
<feature type="region of interest" description="Disordered" evidence="8">
    <location>
        <begin position="1"/>
        <end position="32"/>
    </location>
</feature>
<sequence length="547" mass="61137">MENSPDLRKDEEDFIKLPASNSPGSGDIDVNNCSSVRSEADIEPIDCEVKEVQPNGEILVIDEVKHSKVTLADNKQHGSTLSGEVNSSTIIENSVAVVVENGSAAQDEILKRNGRSGSNREIDAVSGIKRPRITVDEQQASVHVIYNSITRESKRKLEELLQKWSEWHARHDSSSRDSKAELETGEGTFFPALNVGLDKPSAVSFWMDGETRNFQSKEVIALDNNSVPLYDRGYSFGLTSTDGPSNVDGGLEIVDGSRCFNCGSYNHALKDCAKPRDNAAVNNARKQHKAKRNQNSISRNPTRYYQDTPGGKFDGLRPGVLDPETRKLLGLGELDPPPWLNRMREIGYPPGYLDAEDEEQPSGIEIFGEEEVVVVKQETEDGEILDMDISPPHGGGEPPKPEQPKKMSVQFPGVNAPVPENADEWRWGARAWKFDLPRSRSSNHRYHSSTESPASSRHHYPEERRNHDYRDDGPPGVDPGYPGSLPSSFSPRYPGYDSRGSSYGRRSPLVREMGSSHDDDRWNPYSSDSSSHRKERNEDRHHHRSWR</sequence>
<feature type="compositionally biased region" description="Low complexity" evidence="8">
    <location>
        <begin position="492"/>
        <end position="507"/>
    </location>
</feature>
<evidence type="ECO:0000256" key="4">
    <source>
        <dbReference type="ARBA" id="ARBA00022771"/>
    </source>
</evidence>
<evidence type="ECO:0000256" key="5">
    <source>
        <dbReference type="ARBA" id="ARBA00022833"/>
    </source>
</evidence>
<evidence type="ECO:0000256" key="3">
    <source>
        <dbReference type="ARBA" id="ARBA00022723"/>
    </source>
</evidence>
<comment type="similarity">
    <text evidence="2">Belongs to the ZCCHC8 family.</text>
</comment>
<keyword evidence="5" id="KW-0862">Zinc</keyword>
<keyword evidence="4 7" id="KW-0863">Zinc-finger</keyword>
<keyword evidence="6" id="KW-0539">Nucleus</keyword>
<reference evidence="10" key="1">
    <citation type="journal article" date="2023" name="bioRxiv">
        <title>Improved chromosome-level genome assembly for marigold (Tagetes erecta).</title>
        <authorList>
            <person name="Jiang F."/>
            <person name="Yuan L."/>
            <person name="Wang S."/>
            <person name="Wang H."/>
            <person name="Xu D."/>
            <person name="Wang A."/>
            <person name="Fan W."/>
        </authorList>
    </citation>
    <scope>NUCLEOTIDE SEQUENCE</scope>
    <source>
        <strain evidence="10">WSJ</strain>
        <tissue evidence="10">Leaf</tissue>
    </source>
</reference>
<comment type="caution">
    <text evidence="10">The sequence shown here is derived from an EMBL/GenBank/DDBJ whole genome shotgun (WGS) entry which is preliminary data.</text>
</comment>
<feature type="compositionally biased region" description="Basic and acidic residues" evidence="8">
    <location>
        <begin position="1"/>
        <end position="15"/>
    </location>
</feature>
<comment type="subcellular location">
    <subcellularLocation>
        <location evidence="1">Nucleus</location>
        <location evidence="1">Nucleoplasm</location>
    </subcellularLocation>
</comment>
<dbReference type="AlphaFoldDB" id="A0AAD8L4P8"/>
<keyword evidence="3" id="KW-0479">Metal-binding</keyword>
<dbReference type="Pfam" id="PF04046">
    <property type="entry name" value="PSP"/>
    <property type="match status" value="1"/>
</dbReference>
<dbReference type="SMART" id="SM00581">
    <property type="entry name" value="PSP"/>
    <property type="match status" value="1"/>
</dbReference>
<dbReference type="InterPro" id="IPR001878">
    <property type="entry name" value="Znf_CCHC"/>
</dbReference>
<dbReference type="InterPro" id="IPR006568">
    <property type="entry name" value="PSP_pro-rich"/>
</dbReference>
<protein>
    <recommendedName>
        <fullName evidence="9">CCHC-type domain-containing protein</fullName>
    </recommendedName>
</protein>
<dbReference type="GO" id="GO:0071013">
    <property type="term" value="C:catalytic step 2 spliceosome"/>
    <property type="evidence" value="ECO:0007669"/>
    <property type="project" value="TreeGrafter"/>
</dbReference>
<evidence type="ECO:0000313" key="10">
    <source>
        <dbReference type="EMBL" id="KAK1432983.1"/>
    </source>
</evidence>
<proteinExistence type="inferred from homology"/>
<feature type="domain" description="CCHC-type" evidence="9">
    <location>
        <begin position="258"/>
        <end position="272"/>
    </location>
</feature>
<feature type="compositionally biased region" description="Low complexity" evidence="8">
    <location>
        <begin position="474"/>
        <end position="483"/>
    </location>
</feature>
<dbReference type="PANTHER" id="PTHR13316">
    <property type="entry name" value="ZINC FINGER, CCHC DOMAIN CONTAINING 8"/>
    <property type="match status" value="1"/>
</dbReference>
<dbReference type="GO" id="GO:0008270">
    <property type="term" value="F:zinc ion binding"/>
    <property type="evidence" value="ECO:0007669"/>
    <property type="project" value="UniProtKB-KW"/>
</dbReference>
<dbReference type="InterPro" id="IPR052115">
    <property type="entry name" value="NEXT_complex_subunit_ZCCHC8"/>
</dbReference>
<dbReference type="GO" id="GO:0005654">
    <property type="term" value="C:nucleoplasm"/>
    <property type="evidence" value="ECO:0007669"/>
    <property type="project" value="UniProtKB-SubCell"/>
</dbReference>
<evidence type="ECO:0000256" key="7">
    <source>
        <dbReference type="PROSITE-ProRule" id="PRU00047"/>
    </source>
</evidence>
<evidence type="ECO:0000256" key="6">
    <source>
        <dbReference type="ARBA" id="ARBA00023242"/>
    </source>
</evidence>
<evidence type="ECO:0000256" key="2">
    <source>
        <dbReference type="ARBA" id="ARBA00007497"/>
    </source>
</evidence>
<dbReference type="EMBL" id="JAUHHV010000002">
    <property type="protein sequence ID" value="KAK1432983.1"/>
    <property type="molecule type" value="Genomic_DNA"/>
</dbReference>
<name>A0AAD8L4P8_TARER</name>
<evidence type="ECO:0000259" key="9">
    <source>
        <dbReference type="PROSITE" id="PS50158"/>
    </source>
</evidence>
<dbReference type="Proteomes" id="UP001229421">
    <property type="component" value="Unassembled WGS sequence"/>
</dbReference>
<feature type="compositionally biased region" description="Polar residues" evidence="8">
    <location>
        <begin position="293"/>
        <end position="305"/>
    </location>
</feature>
<dbReference type="PANTHER" id="PTHR13316:SF0">
    <property type="entry name" value="ZINC FINGER CCHC DOMAIN-CONTAINING PROTEIN 8"/>
    <property type="match status" value="1"/>
</dbReference>
<keyword evidence="11" id="KW-1185">Reference proteome</keyword>